<comment type="caution">
    <text evidence="3">The sequence shown here is derived from an EMBL/GenBank/DDBJ whole genome shotgun (WGS) entry which is preliminary data.</text>
</comment>
<feature type="domain" description="ABC-type glycine betaine transport system substrate-binding" evidence="2">
    <location>
        <begin position="41"/>
        <end position="300"/>
    </location>
</feature>
<evidence type="ECO:0000259" key="2">
    <source>
        <dbReference type="Pfam" id="PF04069"/>
    </source>
</evidence>
<dbReference type="EMBL" id="BAAAOB010000001">
    <property type="protein sequence ID" value="GAA1785907.1"/>
    <property type="molecule type" value="Genomic_DNA"/>
</dbReference>
<accession>A0ABN2LFN0</accession>
<dbReference type="RefSeq" id="WP_344030850.1">
    <property type="nucleotide sequence ID" value="NZ_BAAAOB010000001.1"/>
</dbReference>
<dbReference type="Proteomes" id="UP001500851">
    <property type="component" value="Unassembled WGS sequence"/>
</dbReference>
<dbReference type="Gene3D" id="3.40.190.10">
    <property type="entry name" value="Periplasmic binding protein-like II"/>
    <property type="match status" value="1"/>
</dbReference>
<evidence type="ECO:0000256" key="1">
    <source>
        <dbReference type="SAM" id="SignalP"/>
    </source>
</evidence>
<dbReference type="Pfam" id="PF04069">
    <property type="entry name" value="OpuAC"/>
    <property type="match status" value="1"/>
</dbReference>
<dbReference type="InterPro" id="IPR007210">
    <property type="entry name" value="ABC_Gly_betaine_transp_sub-bd"/>
</dbReference>
<evidence type="ECO:0000313" key="3">
    <source>
        <dbReference type="EMBL" id="GAA1785907.1"/>
    </source>
</evidence>
<proteinExistence type="predicted"/>
<feature type="signal peptide" evidence="1">
    <location>
        <begin position="1"/>
        <end position="24"/>
    </location>
</feature>
<name>A0ABN2LFN0_9MICO</name>
<dbReference type="PROSITE" id="PS51257">
    <property type="entry name" value="PROKAR_LIPOPROTEIN"/>
    <property type="match status" value="1"/>
</dbReference>
<gene>
    <name evidence="3" type="ORF">GCM10009768_13490</name>
</gene>
<evidence type="ECO:0000313" key="4">
    <source>
        <dbReference type="Proteomes" id="UP001500851"/>
    </source>
</evidence>
<protein>
    <submittedName>
        <fullName evidence="3">ABC transporter substrate-binding protein</fullName>
    </submittedName>
</protein>
<feature type="chain" id="PRO_5046962702" evidence="1">
    <location>
        <begin position="25"/>
        <end position="302"/>
    </location>
</feature>
<organism evidence="3 4">
    <name type="scientific">Leucobacter iarius</name>
    <dbReference type="NCBI Taxonomy" id="333963"/>
    <lineage>
        <taxon>Bacteria</taxon>
        <taxon>Bacillati</taxon>
        <taxon>Actinomycetota</taxon>
        <taxon>Actinomycetes</taxon>
        <taxon>Micrococcales</taxon>
        <taxon>Microbacteriaceae</taxon>
        <taxon>Leucobacter</taxon>
    </lineage>
</organism>
<keyword evidence="4" id="KW-1185">Reference proteome</keyword>
<reference evidence="3 4" key="1">
    <citation type="journal article" date="2019" name="Int. J. Syst. Evol. Microbiol.">
        <title>The Global Catalogue of Microorganisms (GCM) 10K type strain sequencing project: providing services to taxonomists for standard genome sequencing and annotation.</title>
        <authorList>
            <consortium name="The Broad Institute Genomics Platform"/>
            <consortium name="The Broad Institute Genome Sequencing Center for Infectious Disease"/>
            <person name="Wu L."/>
            <person name="Ma J."/>
        </authorList>
    </citation>
    <scope>NUCLEOTIDE SEQUENCE [LARGE SCALE GENOMIC DNA]</scope>
    <source>
        <strain evidence="3 4">JCM 14736</strain>
    </source>
</reference>
<sequence length="302" mass="31447">MKKRHLILAAGAAALLALSGCASGDSLGGSGSSGGSTDSNSITVGSANFSENVLLANIYAEALSDAGFSATVKPNIGSREVVIPALKDGSIDLVPEYSGALLSYLDPKSQVFSSEDVTAALQQALPKDLAMLTASPAEDKDTLVVTKETAKKHGLSAIGDLKSIASGMVLGGPPENKDRRAGVTGLKELYGLDFKEFKAVDLGGPLTIAGLKNGDLDVAFMFTTQSAISENGFVALEDPEHMALAENIVPVLRSDREDPKLVKALDTVSAALTTEKLIEMNAKIEIEKQDPQKVARAFVDSL</sequence>
<dbReference type="CDD" id="cd13606">
    <property type="entry name" value="PBP2_ProX_like"/>
    <property type="match status" value="1"/>
</dbReference>
<keyword evidence="1" id="KW-0732">Signal</keyword>
<dbReference type="SUPFAM" id="SSF53850">
    <property type="entry name" value="Periplasmic binding protein-like II"/>
    <property type="match status" value="1"/>
</dbReference>
<dbReference type="Gene3D" id="3.40.190.120">
    <property type="entry name" value="Osmoprotection protein (prox), domain 2"/>
    <property type="match status" value="1"/>
</dbReference>